<evidence type="ECO:0000256" key="13">
    <source>
        <dbReference type="ARBA" id="ARBA00023180"/>
    </source>
</evidence>
<dbReference type="CDD" id="cd16461">
    <property type="entry name" value="RING-H2_EL5-like"/>
    <property type="match status" value="1"/>
</dbReference>
<dbReference type="InterPro" id="IPR013083">
    <property type="entry name" value="Znf_RING/FYVE/PHD"/>
</dbReference>
<dbReference type="SMART" id="SM00184">
    <property type="entry name" value="RING"/>
    <property type="match status" value="1"/>
</dbReference>
<evidence type="ECO:0000256" key="6">
    <source>
        <dbReference type="ARBA" id="ARBA00022723"/>
    </source>
</evidence>
<comment type="catalytic activity">
    <reaction evidence="1">
        <text>S-ubiquitinyl-[E2 ubiquitin-conjugating enzyme]-L-cysteine + [acceptor protein]-L-lysine = [E2 ubiquitin-conjugating enzyme]-L-cysteine + N(6)-ubiquitinyl-[acceptor protein]-L-lysine.</text>
        <dbReference type="EC" id="2.3.2.27"/>
    </reaction>
</comment>
<dbReference type="InterPro" id="IPR032872">
    <property type="entry name" value="WAK_assoc_C"/>
</dbReference>
<comment type="similarity">
    <text evidence="14">Belongs to the RING-type zinc finger family. ATL subfamily.</text>
</comment>
<comment type="catalytic activity">
    <reaction evidence="16">
        <text>L-seryl-[protein] + ATP = O-phospho-L-seryl-[protein] + ADP + H(+)</text>
        <dbReference type="Rhea" id="RHEA:17989"/>
        <dbReference type="Rhea" id="RHEA-COMP:9863"/>
        <dbReference type="Rhea" id="RHEA-COMP:11604"/>
        <dbReference type="ChEBI" id="CHEBI:15378"/>
        <dbReference type="ChEBI" id="CHEBI:29999"/>
        <dbReference type="ChEBI" id="CHEBI:30616"/>
        <dbReference type="ChEBI" id="CHEBI:83421"/>
        <dbReference type="ChEBI" id="CHEBI:456216"/>
        <dbReference type="EC" id="2.7.11.1"/>
    </reaction>
</comment>
<evidence type="ECO:0000259" key="19">
    <source>
        <dbReference type="PROSITE" id="PS50089"/>
    </source>
</evidence>
<keyword evidence="13" id="KW-0325">Glycoprotein</keyword>
<protein>
    <recommendedName>
        <fullName evidence="19">RING-type domain-containing protein</fullName>
    </recommendedName>
</protein>
<evidence type="ECO:0000256" key="15">
    <source>
        <dbReference type="ARBA" id="ARBA00047899"/>
    </source>
</evidence>
<comment type="pathway">
    <text evidence="3">Protein modification; protein ubiquitination.</text>
</comment>
<evidence type="ECO:0000313" key="20">
    <source>
        <dbReference type="EMBL" id="KAF7139603.1"/>
    </source>
</evidence>
<sequence length="367" mass="40356">MGDKDQQTAVNSSPSNCPTSICFNSNFTIRFPFQAVPGASPNCVYPGFNLSCDNQGNTVIRFPYISGEFFVRSIDYQAQEIQLYDPSNCLPRRLLDFNLSGTPFRVAYHINYTFMVCPTAFTQSRFTAVQCLSNSTNTTLATFSNSLVEILSSKHCKVLVTMPIPVSSPTQSDSGFTSGLNGDLQLYWDVPNCEDCEAKGFMCGFENNTSQQVMCFDSPGTDMADHLRLLKMISLTVAIPTIVCAVCTACICLIHGRQSHGMARQQNFDPTVTLQPSDTSISGLDQSSIESYTKVVLGESRRLPMGPNDGTCPICLSDYRAEEVVRCIPECQHCFHAGCIDVWLRLNNSCPVCRNSPSPAHCVLQPV</sequence>
<evidence type="ECO:0000256" key="12">
    <source>
        <dbReference type="ARBA" id="ARBA00023136"/>
    </source>
</evidence>
<dbReference type="GO" id="GO:0030247">
    <property type="term" value="F:polysaccharide binding"/>
    <property type="evidence" value="ECO:0007669"/>
    <property type="project" value="InterPro"/>
</dbReference>
<evidence type="ECO:0000256" key="8">
    <source>
        <dbReference type="ARBA" id="ARBA00022771"/>
    </source>
</evidence>
<dbReference type="EMBL" id="WJXA01000007">
    <property type="protein sequence ID" value="KAF7139603.1"/>
    <property type="molecule type" value="Genomic_DNA"/>
</dbReference>
<organism evidence="20 21">
    <name type="scientific">Rhododendron simsii</name>
    <name type="common">Sims's rhododendron</name>
    <dbReference type="NCBI Taxonomy" id="118357"/>
    <lineage>
        <taxon>Eukaryota</taxon>
        <taxon>Viridiplantae</taxon>
        <taxon>Streptophyta</taxon>
        <taxon>Embryophyta</taxon>
        <taxon>Tracheophyta</taxon>
        <taxon>Spermatophyta</taxon>
        <taxon>Magnoliopsida</taxon>
        <taxon>eudicotyledons</taxon>
        <taxon>Gunneridae</taxon>
        <taxon>Pentapetalae</taxon>
        <taxon>asterids</taxon>
        <taxon>Ericales</taxon>
        <taxon>Ericaceae</taxon>
        <taxon>Ericoideae</taxon>
        <taxon>Rhodoreae</taxon>
        <taxon>Rhododendron</taxon>
    </lineage>
</organism>
<dbReference type="PANTHER" id="PTHR46279:SF2">
    <property type="entry name" value="RING-H2 FINGER PROTEIN ATL21A-RELATED"/>
    <property type="match status" value="1"/>
</dbReference>
<evidence type="ECO:0000256" key="5">
    <source>
        <dbReference type="ARBA" id="ARBA00022692"/>
    </source>
</evidence>
<evidence type="ECO:0000256" key="16">
    <source>
        <dbReference type="ARBA" id="ARBA00048679"/>
    </source>
</evidence>
<dbReference type="Pfam" id="PF14380">
    <property type="entry name" value="WAK_assoc"/>
    <property type="match status" value="1"/>
</dbReference>
<evidence type="ECO:0000256" key="1">
    <source>
        <dbReference type="ARBA" id="ARBA00000900"/>
    </source>
</evidence>
<feature type="domain" description="RING-type" evidence="19">
    <location>
        <begin position="312"/>
        <end position="354"/>
    </location>
</feature>
<keyword evidence="4" id="KW-0808">Transferase</keyword>
<evidence type="ECO:0000256" key="14">
    <source>
        <dbReference type="ARBA" id="ARBA00024209"/>
    </source>
</evidence>
<evidence type="ECO:0000256" key="17">
    <source>
        <dbReference type="PROSITE-ProRule" id="PRU00175"/>
    </source>
</evidence>
<reference evidence="20" key="1">
    <citation type="submission" date="2019-11" db="EMBL/GenBank/DDBJ databases">
        <authorList>
            <person name="Liu Y."/>
            <person name="Hou J."/>
            <person name="Li T.-Q."/>
            <person name="Guan C.-H."/>
            <person name="Wu X."/>
            <person name="Wu H.-Z."/>
            <person name="Ling F."/>
            <person name="Zhang R."/>
            <person name="Shi X.-G."/>
            <person name="Ren J.-P."/>
            <person name="Chen E.-F."/>
            <person name="Sun J.-M."/>
        </authorList>
    </citation>
    <scope>NUCLEOTIDE SEQUENCE</scope>
    <source>
        <strain evidence="20">Adult_tree_wgs_1</strain>
        <tissue evidence="20">Leaves</tissue>
    </source>
</reference>
<feature type="transmembrane region" description="Helical" evidence="18">
    <location>
        <begin position="232"/>
        <end position="254"/>
    </location>
</feature>
<dbReference type="Pfam" id="PF13947">
    <property type="entry name" value="GUB_WAK_bind"/>
    <property type="match status" value="1"/>
</dbReference>
<keyword evidence="6" id="KW-0479">Metal-binding</keyword>
<dbReference type="GO" id="GO:0016020">
    <property type="term" value="C:membrane"/>
    <property type="evidence" value="ECO:0007669"/>
    <property type="project" value="UniProtKB-SubCell"/>
</dbReference>
<evidence type="ECO:0000256" key="2">
    <source>
        <dbReference type="ARBA" id="ARBA00004167"/>
    </source>
</evidence>
<gene>
    <name evidence="20" type="ORF">RHSIM_Rhsim07G0004500</name>
</gene>
<evidence type="ECO:0000313" key="21">
    <source>
        <dbReference type="Proteomes" id="UP000626092"/>
    </source>
</evidence>
<dbReference type="Gene3D" id="3.30.40.10">
    <property type="entry name" value="Zinc/RING finger domain, C3HC4 (zinc finger)"/>
    <property type="match status" value="1"/>
</dbReference>
<keyword evidence="9" id="KW-0833">Ubl conjugation pathway</keyword>
<evidence type="ECO:0000256" key="18">
    <source>
        <dbReference type="SAM" id="Phobius"/>
    </source>
</evidence>
<proteinExistence type="inferred from homology"/>
<keyword evidence="8 17" id="KW-0863">Zinc-finger</keyword>
<dbReference type="GO" id="GO:0004674">
    <property type="term" value="F:protein serine/threonine kinase activity"/>
    <property type="evidence" value="ECO:0007669"/>
    <property type="project" value="UniProtKB-EC"/>
</dbReference>
<name>A0A834GPM3_RHOSS</name>
<dbReference type="Proteomes" id="UP000626092">
    <property type="component" value="Unassembled WGS sequence"/>
</dbReference>
<keyword evidence="5 18" id="KW-0812">Transmembrane</keyword>
<evidence type="ECO:0000256" key="7">
    <source>
        <dbReference type="ARBA" id="ARBA00022729"/>
    </source>
</evidence>
<dbReference type="PROSITE" id="PS50089">
    <property type="entry name" value="ZF_RING_2"/>
    <property type="match status" value="1"/>
</dbReference>
<dbReference type="GO" id="GO:0061630">
    <property type="term" value="F:ubiquitin protein ligase activity"/>
    <property type="evidence" value="ECO:0007669"/>
    <property type="project" value="UniProtKB-EC"/>
</dbReference>
<comment type="catalytic activity">
    <reaction evidence="15">
        <text>L-threonyl-[protein] + ATP = O-phospho-L-threonyl-[protein] + ADP + H(+)</text>
        <dbReference type="Rhea" id="RHEA:46608"/>
        <dbReference type="Rhea" id="RHEA-COMP:11060"/>
        <dbReference type="Rhea" id="RHEA-COMP:11605"/>
        <dbReference type="ChEBI" id="CHEBI:15378"/>
        <dbReference type="ChEBI" id="CHEBI:30013"/>
        <dbReference type="ChEBI" id="CHEBI:30616"/>
        <dbReference type="ChEBI" id="CHEBI:61977"/>
        <dbReference type="ChEBI" id="CHEBI:456216"/>
        <dbReference type="EC" id="2.7.11.1"/>
    </reaction>
</comment>
<dbReference type="InterPro" id="IPR046948">
    <property type="entry name" value="ATL20-22-like"/>
</dbReference>
<dbReference type="InterPro" id="IPR001841">
    <property type="entry name" value="Znf_RING"/>
</dbReference>
<dbReference type="Pfam" id="PF13639">
    <property type="entry name" value="zf-RING_2"/>
    <property type="match status" value="1"/>
</dbReference>
<dbReference type="PANTHER" id="PTHR46279">
    <property type="entry name" value="RING/U-BOX SUPERFAMILY PROTEIN"/>
    <property type="match status" value="1"/>
</dbReference>
<dbReference type="InterPro" id="IPR025287">
    <property type="entry name" value="WAK_GUB"/>
</dbReference>
<comment type="caution">
    <text evidence="20">The sequence shown here is derived from an EMBL/GenBank/DDBJ whole genome shotgun (WGS) entry which is preliminary data.</text>
</comment>
<keyword evidence="10" id="KW-0862">Zinc</keyword>
<keyword evidence="12 18" id="KW-0472">Membrane</keyword>
<accession>A0A834GPM3</accession>
<keyword evidence="21" id="KW-1185">Reference proteome</keyword>
<comment type="subcellular location">
    <subcellularLocation>
        <location evidence="2">Membrane</location>
        <topology evidence="2">Single-pass membrane protein</topology>
    </subcellularLocation>
</comment>
<dbReference type="GO" id="GO:0008270">
    <property type="term" value="F:zinc ion binding"/>
    <property type="evidence" value="ECO:0007669"/>
    <property type="project" value="UniProtKB-KW"/>
</dbReference>
<dbReference type="SUPFAM" id="SSF57850">
    <property type="entry name" value="RING/U-box"/>
    <property type="match status" value="1"/>
</dbReference>
<keyword evidence="7" id="KW-0732">Signal</keyword>
<dbReference type="AlphaFoldDB" id="A0A834GPM3"/>
<dbReference type="OrthoDB" id="8062037at2759"/>
<keyword evidence="11 18" id="KW-1133">Transmembrane helix</keyword>
<evidence type="ECO:0000256" key="4">
    <source>
        <dbReference type="ARBA" id="ARBA00022679"/>
    </source>
</evidence>
<evidence type="ECO:0000256" key="10">
    <source>
        <dbReference type="ARBA" id="ARBA00022833"/>
    </source>
</evidence>
<evidence type="ECO:0000256" key="9">
    <source>
        <dbReference type="ARBA" id="ARBA00022786"/>
    </source>
</evidence>
<evidence type="ECO:0000256" key="11">
    <source>
        <dbReference type="ARBA" id="ARBA00022989"/>
    </source>
</evidence>
<evidence type="ECO:0000256" key="3">
    <source>
        <dbReference type="ARBA" id="ARBA00004906"/>
    </source>
</evidence>